<keyword evidence="1" id="KW-0805">Transcription regulation</keyword>
<dbReference type="RefSeq" id="WP_308481743.1">
    <property type="nucleotide sequence ID" value="NZ_OY726397.1"/>
</dbReference>
<feature type="domain" description="PsrA tetracyclin repressor-like C-terminal" evidence="5">
    <location>
        <begin position="114"/>
        <end position="216"/>
    </location>
</feature>
<sequence>MTATKPLRSDRAHDTRAAILSAAERLFAEHGVFAVSNRQVSDQAGQGNNAAVGYHFGTKADLIRAIVRKHNEQVERLCEHMVDDVERAAQAGRPAELRDWVQCLVRPLAAHLTALTAAAGTSTYARFSAQLMPDPTHRDIVSQESLSSPSVLKIIQGLNRCLPDMPTEVRIERNAMARHLILHMFAEQERALAEGDATVRPGWDATADGLVDAITGLLLAPVTQRHTQGERP</sequence>
<keyword evidence="3" id="KW-0804">Transcription</keyword>
<dbReference type="Proteomes" id="UP001190465">
    <property type="component" value="Chromosome"/>
</dbReference>
<dbReference type="Pfam" id="PF00440">
    <property type="entry name" value="TetR_N"/>
    <property type="match status" value="1"/>
</dbReference>
<evidence type="ECO:0000313" key="7">
    <source>
        <dbReference type="Proteomes" id="UP001190465"/>
    </source>
</evidence>
<dbReference type="SUPFAM" id="SSF46689">
    <property type="entry name" value="Homeodomain-like"/>
    <property type="match status" value="1"/>
</dbReference>
<evidence type="ECO:0000259" key="4">
    <source>
        <dbReference type="Pfam" id="PF00440"/>
    </source>
</evidence>
<accession>A0ABN9N3E0</accession>
<evidence type="ECO:0000256" key="2">
    <source>
        <dbReference type="ARBA" id="ARBA00023125"/>
    </source>
</evidence>
<dbReference type="InterPro" id="IPR041586">
    <property type="entry name" value="PsrA_TetR_C"/>
</dbReference>
<protein>
    <submittedName>
        <fullName evidence="6">TetR family transcriptional regulator</fullName>
    </submittedName>
</protein>
<dbReference type="Gene3D" id="1.10.357.10">
    <property type="entry name" value="Tetracycline Repressor, domain 2"/>
    <property type="match status" value="1"/>
</dbReference>
<reference evidence="6 7" key="1">
    <citation type="submission" date="2023-08" db="EMBL/GenBank/DDBJ databases">
        <authorList>
            <person name="Folkvardsen B D."/>
            <person name="Norman A."/>
        </authorList>
    </citation>
    <scope>NUCLEOTIDE SEQUENCE [LARGE SCALE GENOMIC DNA]</scope>
    <source>
        <strain evidence="6 7">Mu0053</strain>
    </source>
</reference>
<proteinExistence type="predicted"/>
<dbReference type="PANTHER" id="PTHR30055">
    <property type="entry name" value="HTH-TYPE TRANSCRIPTIONAL REGULATOR RUTR"/>
    <property type="match status" value="1"/>
</dbReference>
<dbReference type="Pfam" id="PF17939">
    <property type="entry name" value="TetR_C_30"/>
    <property type="match status" value="1"/>
</dbReference>
<evidence type="ECO:0000256" key="1">
    <source>
        <dbReference type="ARBA" id="ARBA00023015"/>
    </source>
</evidence>
<dbReference type="InterPro" id="IPR050109">
    <property type="entry name" value="HTH-type_TetR-like_transc_reg"/>
</dbReference>
<dbReference type="EMBL" id="OY726397">
    <property type="protein sequence ID" value="CAJ1499801.1"/>
    <property type="molecule type" value="Genomic_DNA"/>
</dbReference>
<dbReference type="InterPro" id="IPR001647">
    <property type="entry name" value="HTH_TetR"/>
</dbReference>
<name>A0ABN9N3E0_9MYCO</name>
<organism evidence="6 7">
    <name type="scientific">[Mycobacterium] burgundiense</name>
    <dbReference type="NCBI Taxonomy" id="3064286"/>
    <lineage>
        <taxon>Bacteria</taxon>
        <taxon>Bacillati</taxon>
        <taxon>Actinomycetota</taxon>
        <taxon>Actinomycetes</taxon>
        <taxon>Mycobacteriales</taxon>
        <taxon>Mycobacteriaceae</taxon>
        <taxon>Mycolicibacterium</taxon>
    </lineage>
</organism>
<dbReference type="InterPro" id="IPR009057">
    <property type="entry name" value="Homeodomain-like_sf"/>
</dbReference>
<keyword evidence="7" id="KW-1185">Reference proteome</keyword>
<keyword evidence="2" id="KW-0238">DNA-binding</keyword>
<evidence type="ECO:0000256" key="3">
    <source>
        <dbReference type="ARBA" id="ARBA00023163"/>
    </source>
</evidence>
<evidence type="ECO:0000259" key="5">
    <source>
        <dbReference type="Pfam" id="PF17939"/>
    </source>
</evidence>
<gene>
    <name evidence="6" type="ORF">MU0053_001506</name>
</gene>
<evidence type="ECO:0000313" key="6">
    <source>
        <dbReference type="EMBL" id="CAJ1499801.1"/>
    </source>
</evidence>
<feature type="domain" description="HTH tetR-type" evidence="4">
    <location>
        <begin position="19"/>
        <end position="66"/>
    </location>
</feature>
<dbReference type="PANTHER" id="PTHR30055:SF234">
    <property type="entry name" value="HTH-TYPE TRANSCRIPTIONAL REGULATOR BETI"/>
    <property type="match status" value="1"/>
</dbReference>